<evidence type="ECO:0000256" key="5">
    <source>
        <dbReference type="ARBA" id="ARBA00022984"/>
    </source>
</evidence>
<dbReference type="Proteomes" id="UP001169069">
    <property type="component" value="Unassembled WGS sequence"/>
</dbReference>
<gene>
    <name evidence="10" type="ORF">PGH07_10265</name>
</gene>
<evidence type="ECO:0000259" key="9">
    <source>
        <dbReference type="PROSITE" id="PS52029"/>
    </source>
</evidence>
<dbReference type="SUPFAM" id="SSF47090">
    <property type="entry name" value="PGBD-like"/>
    <property type="match status" value="1"/>
</dbReference>
<feature type="signal peptide" evidence="8">
    <location>
        <begin position="1"/>
        <end position="28"/>
    </location>
</feature>
<protein>
    <submittedName>
        <fullName evidence="10">L,D-transpeptidase family protein</fullName>
    </submittedName>
</protein>
<dbReference type="RefSeq" id="WP_289414380.1">
    <property type="nucleotide sequence ID" value="NZ_JAQIBD010000004.1"/>
</dbReference>
<dbReference type="PROSITE" id="PS52029">
    <property type="entry name" value="LD_TPASE"/>
    <property type="match status" value="1"/>
</dbReference>
<comment type="caution">
    <text evidence="10">The sequence shown here is derived from an EMBL/GenBank/DDBJ whole genome shotgun (WGS) entry which is preliminary data.</text>
</comment>
<dbReference type="InterPro" id="IPR036366">
    <property type="entry name" value="PGBDSf"/>
</dbReference>
<keyword evidence="4 7" id="KW-0133">Cell shape</keyword>
<evidence type="ECO:0000256" key="7">
    <source>
        <dbReference type="PROSITE-ProRule" id="PRU01373"/>
    </source>
</evidence>
<dbReference type="InterPro" id="IPR002477">
    <property type="entry name" value="Peptidoglycan-bd-like"/>
</dbReference>
<name>A0ABT7R0I8_9BACT</name>
<organism evidence="10 11">
    <name type="scientific">Sulfurovum zhangzhouensis</name>
    <dbReference type="NCBI Taxonomy" id="3019067"/>
    <lineage>
        <taxon>Bacteria</taxon>
        <taxon>Pseudomonadati</taxon>
        <taxon>Campylobacterota</taxon>
        <taxon>Epsilonproteobacteria</taxon>
        <taxon>Campylobacterales</taxon>
        <taxon>Sulfurovaceae</taxon>
        <taxon>Sulfurovum</taxon>
    </lineage>
</organism>
<dbReference type="InterPro" id="IPR005490">
    <property type="entry name" value="LD_TPept_cat_dom"/>
</dbReference>
<dbReference type="PANTHER" id="PTHR41533">
    <property type="entry name" value="L,D-TRANSPEPTIDASE HI_1667-RELATED"/>
    <property type="match status" value="1"/>
</dbReference>
<feature type="active site" description="Nucleophile" evidence="7">
    <location>
        <position position="477"/>
    </location>
</feature>
<sequence length="557" mass="64163">MKTIQSNRLSDTRYVVLLLLFSLFPSFAAASSVSYQESASEVMMGTFESGQSERFLQDIYTQLYFVPVWTTEDSITSLATALFEKIASDRTLDPTSMLKEDSLILEKDAKVLYSGHATLKEKVDLEFRISRLYNRYAEYSLYGSINWGAFDAQLYNLKAESITAGWVPYKPQTDPVTLLQEAILEGSLNEAFAGAEPKSYHFRELKQKLIEYLELQAKGGEWKPIPYSSVIKLGKSNETVPLIRERLKALGDYKRCEVESTLYDACMEASVIAFQQRHGLESDGVIGKQTVQFLNIPLQERIDTIRLNLDRIKWLIPRCTARHIIINIPAFRLFIEDSGVLNLQMKVITGKRRNPTPVFSDTVETVVLNPNWNVPKSIIQKEMIPKLLRNPNALRKERINIYTGWGRDARRISAGDVNWANYRYTKNLPFRFVQPPGDDNALGKVKFLFPNRFSVYMHDTPTKPLFSRTSRAFSHGCIRLEQPLEMLRFFSELNANIDYVKALKKLEGNRNEHIQLQVQVPVDVVYLTAFVDYNGTLQYRPDIYLYDRMQLSTLREW</sequence>
<reference evidence="10" key="1">
    <citation type="submission" date="2023-01" db="EMBL/GenBank/DDBJ databases">
        <title>Sulfurovum sp. zt1-1 genome assembly.</title>
        <authorList>
            <person name="Wang J."/>
        </authorList>
    </citation>
    <scope>NUCLEOTIDE SEQUENCE</scope>
    <source>
        <strain evidence="10">Zt1-1</strain>
    </source>
</reference>
<keyword evidence="5 7" id="KW-0573">Peptidoglycan synthesis</keyword>
<proteinExistence type="inferred from homology"/>
<dbReference type="Pfam" id="PF01471">
    <property type="entry name" value="PG_binding_1"/>
    <property type="match status" value="1"/>
</dbReference>
<dbReference type="CDD" id="cd16913">
    <property type="entry name" value="YkuD_like"/>
    <property type="match status" value="1"/>
</dbReference>
<keyword evidence="8" id="KW-0732">Signal</keyword>
<evidence type="ECO:0000256" key="4">
    <source>
        <dbReference type="ARBA" id="ARBA00022960"/>
    </source>
</evidence>
<dbReference type="InterPro" id="IPR038063">
    <property type="entry name" value="Transpep_catalytic_dom"/>
</dbReference>
<dbReference type="EMBL" id="JAQIBD010000004">
    <property type="protein sequence ID" value="MDM5272558.1"/>
    <property type="molecule type" value="Genomic_DNA"/>
</dbReference>
<evidence type="ECO:0000313" key="10">
    <source>
        <dbReference type="EMBL" id="MDM5272558.1"/>
    </source>
</evidence>
<dbReference type="Gene3D" id="1.10.101.10">
    <property type="entry name" value="PGBD-like superfamily/PGBD"/>
    <property type="match status" value="1"/>
</dbReference>
<comment type="pathway">
    <text evidence="1 7">Cell wall biogenesis; peptidoglycan biosynthesis.</text>
</comment>
<comment type="similarity">
    <text evidence="2">Belongs to the YkuD family.</text>
</comment>
<keyword evidence="6 7" id="KW-0961">Cell wall biogenesis/degradation</keyword>
<dbReference type="PANTHER" id="PTHR41533:SF2">
    <property type="entry name" value="BLR7131 PROTEIN"/>
    <property type="match status" value="1"/>
</dbReference>
<dbReference type="InterPro" id="IPR036365">
    <property type="entry name" value="PGBD-like_sf"/>
</dbReference>
<evidence type="ECO:0000256" key="6">
    <source>
        <dbReference type="ARBA" id="ARBA00023316"/>
    </source>
</evidence>
<dbReference type="Pfam" id="PF03734">
    <property type="entry name" value="YkuD"/>
    <property type="match status" value="1"/>
</dbReference>
<evidence type="ECO:0000256" key="8">
    <source>
        <dbReference type="SAM" id="SignalP"/>
    </source>
</evidence>
<keyword evidence="11" id="KW-1185">Reference proteome</keyword>
<dbReference type="InterPro" id="IPR045380">
    <property type="entry name" value="LD_TPept_scaffold_dom"/>
</dbReference>
<accession>A0ABT7R0I8</accession>
<feature type="chain" id="PRO_5046705461" evidence="8">
    <location>
        <begin position="29"/>
        <end position="557"/>
    </location>
</feature>
<dbReference type="Gene3D" id="2.40.440.10">
    <property type="entry name" value="L,D-transpeptidase catalytic domain-like"/>
    <property type="match status" value="1"/>
</dbReference>
<evidence type="ECO:0000256" key="2">
    <source>
        <dbReference type="ARBA" id="ARBA00005992"/>
    </source>
</evidence>
<feature type="active site" description="Proton donor/acceptor" evidence="7">
    <location>
        <position position="458"/>
    </location>
</feature>
<evidence type="ECO:0000256" key="3">
    <source>
        <dbReference type="ARBA" id="ARBA00022679"/>
    </source>
</evidence>
<dbReference type="Pfam" id="PF20142">
    <property type="entry name" value="Scaffold"/>
    <property type="match status" value="1"/>
</dbReference>
<keyword evidence="3" id="KW-0808">Transferase</keyword>
<dbReference type="InterPro" id="IPR052905">
    <property type="entry name" value="LD-transpeptidase_YkuD-like"/>
</dbReference>
<dbReference type="SUPFAM" id="SSF141523">
    <property type="entry name" value="L,D-transpeptidase catalytic domain-like"/>
    <property type="match status" value="1"/>
</dbReference>
<feature type="domain" description="L,D-TPase catalytic" evidence="9">
    <location>
        <begin position="322"/>
        <end position="503"/>
    </location>
</feature>
<evidence type="ECO:0000256" key="1">
    <source>
        <dbReference type="ARBA" id="ARBA00004752"/>
    </source>
</evidence>
<evidence type="ECO:0000313" key="11">
    <source>
        <dbReference type="Proteomes" id="UP001169069"/>
    </source>
</evidence>